<protein>
    <recommendedName>
        <fullName evidence="1">DinB-like domain-containing protein</fullName>
    </recommendedName>
</protein>
<feature type="domain" description="DinB-like" evidence="1">
    <location>
        <begin position="23"/>
        <end position="152"/>
    </location>
</feature>
<keyword evidence="3" id="KW-1185">Reference proteome</keyword>
<dbReference type="RefSeq" id="WP_013408821.1">
    <property type="nucleotide sequence ID" value="NC_014655.1"/>
</dbReference>
<dbReference type="OrthoDB" id="1439983at2"/>
<sequence length="169" mass="19312">MEYWMQGPLPGIPALVQPVAHVLKQLQKEVHECMVDFPENLLYERPFGRASVGFHLLHIGGVIDRMFTYAEGKMLNDRQFRELEEEKLHSKSLEELLRHLDDTIGSALGKLSEVDQSTLTETRYLGRKRIPVTLMGLLFHSAEHGMRHLGQLIVTVSALKQQKHPPIPE</sequence>
<evidence type="ECO:0000259" key="1">
    <source>
        <dbReference type="Pfam" id="PF12867"/>
    </source>
</evidence>
<dbReference type="EMBL" id="CP002305">
    <property type="protein sequence ID" value="ADQ17775.1"/>
    <property type="molecule type" value="Genomic_DNA"/>
</dbReference>
<dbReference type="Gene3D" id="1.20.120.450">
    <property type="entry name" value="dinb family like domain"/>
    <property type="match status" value="1"/>
</dbReference>
<reference evidence="2 3" key="2">
    <citation type="journal article" date="2011" name="Stand. Genomic Sci.">
        <title>Complete genome sequence of Leadbetterella byssophila type strain (4M15).</title>
        <authorList>
            <person name="Abt B."/>
            <person name="Teshima H."/>
            <person name="Lucas S."/>
            <person name="Lapidus A."/>
            <person name="Del Rio T.G."/>
            <person name="Nolan M."/>
            <person name="Tice H."/>
            <person name="Cheng J.F."/>
            <person name="Pitluck S."/>
            <person name="Liolios K."/>
            <person name="Pagani I."/>
            <person name="Ivanova N."/>
            <person name="Mavromatis K."/>
            <person name="Pati A."/>
            <person name="Tapia R."/>
            <person name="Han C."/>
            <person name="Goodwin L."/>
            <person name="Chen A."/>
            <person name="Palaniappan K."/>
            <person name="Land M."/>
            <person name="Hauser L."/>
            <person name="Chang Y.J."/>
            <person name="Jeffries C.D."/>
            <person name="Rohde M."/>
            <person name="Goker M."/>
            <person name="Tindall B.J."/>
            <person name="Detter J.C."/>
            <person name="Woyke T."/>
            <person name="Bristow J."/>
            <person name="Eisen J.A."/>
            <person name="Markowitz V."/>
            <person name="Hugenholtz P."/>
            <person name="Klenk H.P."/>
            <person name="Kyrpides N.C."/>
        </authorList>
    </citation>
    <scope>NUCLEOTIDE SEQUENCE [LARGE SCALE GENOMIC DNA]</scope>
    <source>
        <strain evidence="3">DSM 17132 / JCM 16389 / KACC 11308 / NBRC 106382 / 4M15</strain>
    </source>
</reference>
<reference key="1">
    <citation type="submission" date="2010-11" db="EMBL/GenBank/DDBJ databases">
        <title>The complete genome of Leadbetterella byssophila DSM 17132.</title>
        <authorList>
            <consortium name="US DOE Joint Genome Institute (JGI-PGF)"/>
            <person name="Lucas S."/>
            <person name="Copeland A."/>
            <person name="Lapidus A."/>
            <person name="Glavina del Rio T."/>
            <person name="Dalin E."/>
            <person name="Tice H."/>
            <person name="Bruce D."/>
            <person name="Goodwin L."/>
            <person name="Pitluck S."/>
            <person name="Kyrpides N."/>
            <person name="Mavromatis K."/>
            <person name="Ivanova N."/>
            <person name="Teshima H."/>
            <person name="Brettin T."/>
            <person name="Detter J.C."/>
            <person name="Han C."/>
            <person name="Tapia R."/>
            <person name="Land M."/>
            <person name="Hauser L."/>
            <person name="Markowitz V."/>
            <person name="Cheng J.-F."/>
            <person name="Hugenholtz P."/>
            <person name="Woyke T."/>
            <person name="Wu D."/>
            <person name="Tindall B."/>
            <person name="Pomrenke H.G."/>
            <person name="Brambilla E."/>
            <person name="Klenk H.-P."/>
            <person name="Eisen J.A."/>
        </authorList>
    </citation>
    <scope>NUCLEOTIDE SEQUENCE [LARGE SCALE GENOMIC DNA]</scope>
    <source>
        <strain>DSM 17132</strain>
    </source>
</reference>
<dbReference type="InterPro" id="IPR034660">
    <property type="entry name" value="DinB/YfiT-like"/>
</dbReference>
<dbReference type="SUPFAM" id="SSF109854">
    <property type="entry name" value="DinB/YfiT-like putative metalloenzymes"/>
    <property type="match status" value="1"/>
</dbReference>
<dbReference type="AlphaFoldDB" id="E4RTQ1"/>
<dbReference type="HOGENOM" id="CLU_1561020_0_0_10"/>
<dbReference type="STRING" id="649349.Lbys_2079"/>
<dbReference type="Pfam" id="PF12867">
    <property type="entry name" value="DinB_2"/>
    <property type="match status" value="1"/>
</dbReference>
<dbReference type="eggNOG" id="COG2318">
    <property type="taxonomic scope" value="Bacteria"/>
</dbReference>
<dbReference type="Proteomes" id="UP000007435">
    <property type="component" value="Chromosome"/>
</dbReference>
<gene>
    <name evidence="2" type="ordered locus">Lbys_2079</name>
</gene>
<evidence type="ECO:0000313" key="2">
    <source>
        <dbReference type="EMBL" id="ADQ17775.1"/>
    </source>
</evidence>
<organism evidence="2 3">
    <name type="scientific">Leadbetterella byssophila (strain DSM 17132 / JCM 16389 / KACC 11308 / NBRC 106382 / 4M15)</name>
    <dbReference type="NCBI Taxonomy" id="649349"/>
    <lineage>
        <taxon>Bacteria</taxon>
        <taxon>Pseudomonadati</taxon>
        <taxon>Bacteroidota</taxon>
        <taxon>Cytophagia</taxon>
        <taxon>Cytophagales</taxon>
        <taxon>Leadbetterellaceae</taxon>
        <taxon>Leadbetterella</taxon>
    </lineage>
</organism>
<name>E4RTQ1_LEAB4</name>
<proteinExistence type="predicted"/>
<dbReference type="KEGG" id="lby:Lbys_2079"/>
<accession>E4RTQ1</accession>
<dbReference type="InterPro" id="IPR024775">
    <property type="entry name" value="DinB-like"/>
</dbReference>
<evidence type="ECO:0000313" key="3">
    <source>
        <dbReference type="Proteomes" id="UP000007435"/>
    </source>
</evidence>